<dbReference type="Proteomes" id="UP000050794">
    <property type="component" value="Unassembled WGS sequence"/>
</dbReference>
<reference evidence="1 2" key="2">
    <citation type="submission" date="2018-11" db="EMBL/GenBank/DDBJ databases">
        <authorList>
            <consortium name="Pathogen Informatics"/>
        </authorList>
    </citation>
    <scope>NUCLEOTIDE SEQUENCE [LARGE SCALE GENOMIC DNA]</scope>
</reference>
<organism evidence="2 3">
    <name type="scientific">Toxocara canis</name>
    <name type="common">Canine roundworm</name>
    <dbReference type="NCBI Taxonomy" id="6265"/>
    <lineage>
        <taxon>Eukaryota</taxon>
        <taxon>Metazoa</taxon>
        <taxon>Ecdysozoa</taxon>
        <taxon>Nematoda</taxon>
        <taxon>Chromadorea</taxon>
        <taxon>Rhabditida</taxon>
        <taxon>Spirurina</taxon>
        <taxon>Ascaridomorpha</taxon>
        <taxon>Ascaridoidea</taxon>
        <taxon>Toxocaridae</taxon>
        <taxon>Toxocara</taxon>
    </lineage>
</organism>
<accession>A0A183UQ51</accession>
<dbReference type="AlphaFoldDB" id="A0A183UQ51"/>
<name>A0A183UQ51_TOXCA</name>
<gene>
    <name evidence="1" type="ORF">TCNE_LOCUS10621</name>
</gene>
<dbReference type="EMBL" id="UYWY01020562">
    <property type="protein sequence ID" value="VDM41942.1"/>
    <property type="molecule type" value="Genomic_DNA"/>
</dbReference>
<evidence type="ECO:0000313" key="3">
    <source>
        <dbReference type="WBParaSite" id="TCNE_0001062101-mRNA-1"/>
    </source>
</evidence>
<proteinExistence type="predicted"/>
<sequence>MECKPGYRISSIHRLTSLYEKSGAITIFCDLLEPDASKQQLVIPTSTCIFKMCKILQQVASLQVKCERLPSVPQCSGALEGCTESTWMAGFHAYIVENSTEATLLDPICCRSPNVHMDEDSCIHDRLNKATQRFEHGIASDLVYRGLQCWHQYNTTNTLIDFVWKMEICAFISPLSDSQTTKRCRECDCFCGIEQCADGRHPVKVVHRYPRPEHSCECRCTCVYKCL</sequence>
<protein>
    <submittedName>
        <fullName evidence="3">SET domain-containing protein</fullName>
    </submittedName>
</protein>
<evidence type="ECO:0000313" key="1">
    <source>
        <dbReference type="EMBL" id="VDM41942.1"/>
    </source>
</evidence>
<reference evidence="3" key="1">
    <citation type="submission" date="2016-06" db="UniProtKB">
        <authorList>
            <consortium name="WormBaseParasite"/>
        </authorList>
    </citation>
    <scope>IDENTIFICATION</scope>
</reference>
<dbReference type="WBParaSite" id="TCNE_0001062101-mRNA-1">
    <property type="protein sequence ID" value="TCNE_0001062101-mRNA-1"/>
    <property type="gene ID" value="TCNE_0001062101"/>
</dbReference>
<evidence type="ECO:0000313" key="2">
    <source>
        <dbReference type="Proteomes" id="UP000050794"/>
    </source>
</evidence>
<keyword evidence="2" id="KW-1185">Reference proteome</keyword>